<dbReference type="InterPro" id="IPR016181">
    <property type="entry name" value="Acyl_CoA_acyltransferase"/>
</dbReference>
<dbReference type="EC" id="2.3.-.-" evidence="4"/>
<dbReference type="PANTHER" id="PTHR43877:SF2">
    <property type="entry name" value="AMINOALKYLPHOSPHONATE N-ACETYLTRANSFERASE-RELATED"/>
    <property type="match status" value="1"/>
</dbReference>
<dbReference type="SUPFAM" id="SSF55729">
    <property type="entry name" value="Acyl-CoA N-acyltransferases (Nat)"/>
    <property type="match status" value="1"/>
</dbReference>
<dbReference type="Proteomes" id="UP001597128">
    <property type="component" value="Unassembled WGS sequence"/>
</dbReference>
<keyword evidence="2 4" id="KW-0012">Acyltransferase</keyword>
<evidence type="ECO:0000313" key="4">
    <source>
        <dbReference type="EMBL" id="MFD0913286.1"/>
    </source>
</evidence>
<dbReference type="CDD" id="cd04301">
    <property type="entry name" value="NAT_SF"/>
    <property type="match status" value="1"/>
</dbReference>
<dbReference type="EMBL" id="JBHTKB010000001">
    <property type="protein sequence ID" value="MFD0913286.1"/>
    <property type="molecule type" value="Genomic_DNA"/>
</dbReference>
<protein>
    <submittedName>
        <fullName evidence="4">GNAT family N-acetyltransferase</fullName>
        <ecNumber evidence="4">2.3.-.-</ecNumber>
    </submittedName>
</protein>
<evidence type="ECO:0000313" key="5">
    <source>
        <dbReference type="Proteomes" id="UP001597128"/>
    </source>
</evidence>
<comment type="caution">
    <text evidence="4">The sequence shown here is derived from an EMBL/GenBank/DDBJ whole genome shotgun (WGS) entry which is preliminary data.</text>
</comment>
<evidence type="ECO:0000256" key="2">
    <source>
        <dbReference type="ARBA" id="ARBA00023315"/>
    </source>
</evidence>
<dbReference type="InterPro" id="IPR050832">
    <property type="entry name" value="Bact_Acetyltransf"/>
</dbReference>
<keyword evidence="5" id="KW-1185">Reference proteome</keyword>
<dbReference type="InterPro" id="IPR000182">
    <property type="entry name" value="GNAT_dom"/>
</dbReference>
<dbReference type="Gene3D" id="3.40.630.30">
    <property type="match status" value="1"/>
</dbReference>
<organism evidence="4 5">
    <name type="scientific">Methylophilus luteus</name>
    <dbReference type="NCBI Taxonomy" id="640108"/>
    <lineage>
        <taxon>Bacteria</taxon>
        <taxon>Pseudomonadati</taxon>
        <taxon>Pseudomonadota</taxon>
        <taxon>Betaproteobacteria</taxon>
        <taxon>Nitrosomonadales</taxon>
        <taxon>Methylophilaceae</taxon>
        <taxon>Methylophilus</taxon>
    </lineage>
</organism>
<dbReference type="Pfam" id="PF00583">
    <property type="entry name" value="Acetyltransf_1"/>
    <property type="match status" value="1"/>
</dbReference>
<proteinExistence type="predicted"/>
<dbReference type="GO" id="GO:0016746">
    <property type="term" value="F:acyltransferase activity"/>
    <property type="evidence" value="ECO:0007669"/>
    <property type="project" value="UniProtKB-KW"/>
</dbReference>
<accession>A0ABW3F941</accession>
<dbReference type="PANTHER" id="PTHR43877">
    <property type="entry name" value="AMINOALKYLPHOSPHONATE N-ACETYLTRANSFERASE-RELATED-RELATED"/>
    <property type="match status" value="1"/>
</dbReference>
<evidence type="ECO:0000259" key="3">
    <source>
        <dbReference type="PROSITE" id="PS51186"/>
    </source>
</evidence>
<reference evidence="5" key="1">
    <citation type="journal article" date="2019" name="Int. J. Syst. Evol. Microbiol.">
        <title>The Global Catalogue of Microorganisms (GCM) 10K type strain sequencing project: providing services to taxonomists for standard genome sequencing and annotation.</title>
        <authorList>
            <consortium name="The Broad Institute Genomics Platform"/>
            <consortium name="The Broad Institute Genome Sequencing Center for Infectious Disease"/>
            <person name="Wu L."/>
            <person name="Ma J."/>
        </authorList>
    </citation>
    <scope>NUCLEOTIDE SEQUENCE [LARGE SCALE GENOMIC DNA]</scope>
    <source>
        <strain evidence="5">CCUG 58412</strain>
    </source>
</reference>
<dbReference type="PROSITE" id="PS51186">
    <property type="entry name" value="GNAT"/>
    <property type="match status" value="1"/>
</dbReference>
<evidence type="ECO:0000256" key="1">
    <source>
        <dbReference type="ARBA" id="ARBA00022679"/>
    </source>
</evidence>
<dbReference type="RefSeq" id="WP_379056592.1">
    <property type="nucleotide sequence ID" value="NZ_JBHTKB010000001.1"/>
</dbReference>
<feature type="domain" description="N-acetyltransferase" evidence="3">
    <location>
        <begin position="9"/>
        <end position="155"/>
    </location>
</feature>
<gene>
    <name evidence="4" type="ORF">ACFQ1Z_06985</name>
</gene>
<sequence length="155" mass="16696">MKTISNTAISFEQAQLADVPALGALLTLLFAQEHEFSPDSAAQQQGLAAILQQADSGCILVARDEGAVIAMVSLLYSISTALGGRVALLEDMVVHPDYRGQGVGAKLLDHALAYARSQQILRITLLTDHDNVAAQHLYSQHGFQQSGMQAWRLKL</sequence>
<keyword evidence="1 4" id="KW-0808">Transferase</keyword>
<name>A0ABW3F941_9PROT</name>